<dbReference type="AlphaFoldDB" id="A0AA39MXN5"/>
<organism evidence="3 4">
    <name type="scientific">Armillaria tabescens</name>
    <name type="common">Ringless honey mushroom</name>
    <name type="synonym">Agaricus tabescens</name>
    <dbReference type="NCBI Taxonomy" id="1929756"/>
    <lineage>
        <taxon>Eukaryota</taxon>
        <taxon>Fungi</taxon>
        <taxon>Dikarya</taxon>
        <taxon>Basidiomycota</taxon>
        <taxon>Agaricomycotina</taxon>
        <taxon>Agaricomycetes</taxon>
        <taxon>Agaricomycetidae</taxon>
        <taxon>Agaricales</taxon>
        <taxon>Marasmiineae</taxon>
        <taxon>Physalacriaceae</taxon>
        <taxon>Desarmillaria</taxon>
    </lineage>
</organism>
<protein>
    <recommendedName>
        <fullName evidence="2">DUF6699 domain-containing protein</fullName>
    </recommendedName>
</protein>
<sequence>MHSRRYESYDFSFVAGQFSYSSTASSYVPSHGSFTAGTAQNHSPLIPPSALYPGSPSPYAPNVPLPGASPYRGSVPFPPASGDGSTNGWVPPDERRHPGNFAAASDYSFPNSPLGGGRQQTSSYNIYQQVQMNPWLTGYVQAGLGYLWFDFSMAAFNPIRVDNMGIQVPLGMNELNSPATYPHIQYMTVICDAMPCLPITGIGDGSRWLSLGDVLQGLYRMMMWRISREEWQSFPESDKAAIAKAFTRRCRARWNPQLVRAERQDGVKRVDLLLGKTMFRGLIVEGGVFKLILS</sequence>
<evidence type="ECO:0000256" key="1">
    <source>
        <dbReference type="SAM" id="MobiDB-lite"/>
    </source>
</evidence>
<dbReference type="GeneID" id="85352148"/>
<dbReference type="RefSeq" id="XP_060326952.1">
    <property type="nucleotide sequence ID" value="XM_060468600.1"/>
</dbReference>
<evidence type="ECO:0000313" key="4">
    <source>
        <dbReference type="Proteomes" id="UP001175211"/>
    </source>
</evidence>
<comment type="caution">
    <text evidence="3">The sequence shown here is derived from an EMBL/GenBank/DDBJ whole genome shotgun (WGS) entry which is preliminary data.</text>
</comment>
<evidence type="ECO:0000313" key="3">
    <source>
        <dbReference type="EMBL" id="KAK0449660.1"/>
    </source>
</evidence>
<feature type="region of interest" description="Disordered" evidence="1">
    <location>
        <begin position="70"/>
        <end position="102"/>
    </location>
</feature>
<accession>A0AA39MXN5</accession>
<keyword evidence="4" id="KW-1185">Reference proteome</keyword>
<reference evidence="3" key="1">
    <citation type="submission" date="2023-06" db="EMBL/GenBank/DDBJ databases">
        <authorList>
            <consortium name="Lawrence Berkeley National Laboratory"/>
            <person name="Ahrendt S."/>
            <person name="Sahu N."/>
            <person name="Indic B."/>
            <person name="Wong-Bajracharya J."/>
            <person name="Merenyi Z."/>
            <person name="Ke H.-M."/>
            <person name="Monk M."/>
            <person name="Kocsube S."/>
            <person name="Drula E."/>
            <person name="Lipzen A."/>
            <person name="Balint B."/>
            <person name="Henrissat B."/>
            <person name="Andreopoulos B."/>
            <person name="Martin F.M."/>
            <person name="Harder C.B."/>
            <person name="Rigling D."/>
            <person name="Ford K.L."/>
            <person name="Foster G.D."/>
            <person name="Pangilinan J."/>
            <person name="Papanicolaou A."/>
            <person name="Barry K."/>
            <person name="LaButti K."/>
            <person name="Viragh M."/>
            <person name="Koriabine M."/>
            <person name="Yan M."/>
            <person name="Riley R."/>
            <person name="Champramary S."/>
            <person name="Plett K.L."/>
            <person name="Tsai I.J."/>
            <person name="Slot J."/>
            <person name="Sipos G."/>
            <person name="Plett J."/>
            <person name="Nagy L.G."/>
            <person name="Grigoriev I.V."/>
        </authorList>
    </citation>
    <scope>NUCLEOTIDE SEQUENCE</scope>
    <source>
        <strain evidence="3">CCBAS 213</strain>
    </source>
</reference>
<dbReference type="Proteomes" id="UP001175211">
    <property type="component" value="Unassembled WGS sequence"/>
</dbReference>
<evidence type="ECO:0000259" key="2">
    <source>
        <dbReference type="Pfam" id="PF20415"/>
    </source>
</evidence>
<proteinExistence type="predicted"/>
<dbReference type="Pfam" id="PF20415">
    <property type="entry name" value="DUF6699"/>
    <property type="match status" value="1"/>
</dbReference>
<dbReference type="SUPFAM" id="SSF56925">
    <property type="entry name" value="OMPA-like"/>
    <property type="match status" value="1"/>
</dbReference>
<gene>
    <name evidence="3" type="ORF">EV420DRAFT_1312806</name>
</gene>
<dbReference type="EMBL" id="JAUEPS010000038">
    <property type="protein sequence ID" value="KAK0449660.1"/>
    <property type="molecule type" value="Genomic_DNA"/>
</dbReference>
<feature type="domain" description="DUF6699" evidence="2">
    <location>
        <begin position="171"/>
        <end position="282"/>
    </location>
</feature>
<name>A0AA39MXN5_ARMTA</name>
<dbReference type="InterPro" id="IPR011250">
    <property type="entry name" value="OMP/PagP_B-barrel"/>
</dbReference>
<dbReference type="InterPro" id="IPR046522">
    <property type="entry name" value="DUF6699"/>
</dbReference>